<keyword evidence="3" id="KW-0158">Chromosome</keyword>
<proteinExistence type="inferred from homology"/>
<comment type="similarity">
    <text evidence="2">Belongs to the UVSSA family.</text>
</comment>
<dbReference type="InterPro" id="IPR049408">
    <property type="entry name" value="UVSSA_N_a-solenoid_rpt"/>
</dbReference>
<dbReference type="OrthoDB" id="5594015at2759"/>
<evidence type="ECO:0000313" key="12">
    <source>
        <dbReference type="EMBL" id="MOY42649.1"/>
    </source>
</evidence>
<dbReference type="InterPro" id="IPR049431">
    <property type="entry name" value="UVSSA_C"/>
</dbReference>
<dbReference type="PANTHER" id="PTHR28670">
    <property type="entry name" value="UV-STIMULATED SCAFFOLD PROTEIN A"/>
    <property type="match status" value="1"/>
</dbReference>
<dbReference type="PANTHER" id="PTHR28670:SF1">
    <property type="entry name" value="UV-STIMULATED SCAFFOLD PROTEIN A"/>
    <property type="match status" value="1"/>
</dbReference>
<feature type="domain" description="UV-stimulated scaffold protein A C-terminal" evidence="11">
    <location>
        <begin position="416"/>
        <end position="519"/>
    </location>
</feature>
<keyword evidence="6" id="KW-0863">Zinc-finger</keyword>
<dbReference type="RefSeq" id="XP_029825864.1">
    <property type="nucleotide sequence ID" value="XM_029970004.4"/>
</dbReference>
<keyword evidence="5" id="KW-0227">DNA damage</keyword>
<feature type="region of interest" description="Disordered" evidence="10">
    <location>
        <begin position="508"/>
        <end position="528"/>
    </location>
</feature>
<evidence type="ECO:0000256" key="1">
    <source>
        <dbReference type="ARBA" id="ARBA00004286"/>
    </source>
</evidence>
<dbReference type="KEGG" id="isc:115311380"/>
<evidence type="ECO:0000256" key="5">
    <source>
        <dbReference type="ARBA" id="ARBA00022763"/>
    </source>
</evidence>
<keyword evidence="8" id="KW-0175">Coiled coil</keyword>
<dbReference type="GO" id="GO:0008270">
    <property type="term" value="F:zinc ion binding"/>
    <property type="evidence" value="ECO:0007669"/>
    <property type="project" value="UniProtKB-KW"/>
</dbReference>
<evidence type="ECO:0000256" key="8">
    <source>
        <dbReference type="ARBA" id="ARBA00023054"/>
    </source>
</evidence>
<dbReference type="Pfam" id="PF09740">
    <property type="entry name" value="DUF2043"/>
    <property type="match status" value="1"/>
</dbReference>
<evidence type="ECO:0000256" key="2">
    <source>
        <dbReference type="ARBA" id="ARBA00009240"/>
    </source>
</evidence>
<accession>A0A4D5RZZ5</accession>
<dbReference type="InterPro" id="IPR008942">
    <property type="entry name" value="ENTH_VHS"/>
</dbReference>
<reference evidence="12" key="1">
    <citation type="submission" date="2019-04" db="EMBL/GenBank/DDBJ databases">
        <title>An insight into the mialome of Ixodes scapularis.</title>
        <authorList>
            <person name="Ribeiro J.M."/>
            <person name="Mather T.N."/>
            <person name="Karim S."/>
        </authorList>
    </citation>
    <scope>NUCLEOTIDE SEQUENCE</scope>
</reference>
<evidence type="ECO:0000256" key="6">
    <source>
        <dbReference type="ARBA" id="ARBA00022771"/>
    </source>
</evidence>
<evidence type="ECO:0000256" key="3">
    <source>
        <dbReference type="ARBA" id="ARBA00022454"/>
    </source>
</evidence>
<keyword evidence="9" id="KW-0234">DNA repair</keyword>
<evidence type="ECO:0000256" key="4">
    <source>
        <dbReference type="ARBA" id="ARBA00022723"/>
    </source>
</evidence>
<keyword evidence="7" id="KW-0862">Zinc</keyword>
<dbReference type="AlphaFoldDB" id="A0A4D5RZZ5"/>
<dbReference type="Pfam" id="PF20867">
    <property type="entry name" value="UVSSA_N"/>
    <property type="match status" value="1"/>
</dbReference>
<feature type="region of interest" description="Disordered" evidence="10">
    <location>
        <begin position="304"/>
        <end position="369"/>
    </location>
</feature>
<feature type="compositionally biased region" description="Acidic residues" evidence="10">
    <location>
        <begin position="311"/>
        <end position="320"/>
    </location>
</feature>
<evidence type="ECO:0000259" key="11">
    <source>
        <dbReference type="Pfam" id="PF09740"/>
    </source>
</evidence>
<dbReference type="GO" id="GO:0005694">
    <property type="term" value="C:chromosome"/>
    <property type="evidence" value="ECO:0007669"/>
    <property type="project" value="UniProtKB-SubCell"/>
</dbReference>
<name>A0A4D5RZZ5_IXOSC</name>
<evidence type="ECO:0000256" key="9">
    <source>
        <dbReference type="ARBA" id="ARBA00023204"/>
    </source>
</evidence>
<dbReference type="GO" id="GO:0006281">
    <property type="term" value="P:DNA repair"/>
    <property type="evidence" value="ECO:0007669"/>
    <property type="project" value="UniProtKB-KW"/>
</dbReference>
<dbReference type="InterPro" id="IPR018610">
    <property type="entry name" value="UVSSA"/>
</dbReference>
<dbReference type="GeneID" id="115311380"/>
<dbReference type="GO" id="GO:0009411">
    <property type="term" value="P:response to UV"/>
    <property type="evidence" value="ECO:0007669"/>
    <property type="project" value="InterPro"/>
</dbReference>
<organism evidence="12">
    <name type="scientific">Ixodes scapularis</name>
    <name type="common">Black-legged tick</name>
    <name type="synonym">Deer tick</name>
    <dbReference type="NCBI Taxonomy" id="6945"/>
    <lineage>
        <taxon>Eukaryota</taxon>
        <taxon>Metazoa</taxon>
        <taxon>Ecdysozoa</taxon>
        <taxon>Arthropoda</taxon>
        <taxon>Chelicerata</taxon>
        <taxon>Arachnida</taxon>
        <taxon>Acari</taxon>
        <taxon>Parasitiformes</taxon>
        <taxon>Ixodida</taxon>
        <taxon>Ixodoidea</taxon>
        <taxon>Ixodidae</taxon>
        <taxon>Ixodinae</taxon>
        <taxon>Ixodes</taxon>
    </lineage>
</organism>
<dbReference type="Gene3D" id="1.25.40.90">
    <property type="match status" value="1"/>
</dbReference>
<comment type="subcellular location">
    <subcellularLocation>
        <location evidence="1">Chromosome</location>
    </subcellularLocation>
</comment>
<dbReference type="OMA" id="EEHAEMR"/>
<keyword evidence="4" id="KW-0479">Metal-binding</keyword>
<evidence type="ECO:0000256" key="10">
    <source>
        <dbReference type="SAM" id="MobiDB-lite"/>
    </source>
</evidence>
<sequence length="608" mass="69181">MNLRNSEQEKQVAELSELIDELTSPGSEQSKEKKLKRLKKLCRTSDDLLKHTYHLIMKALEEDDSETRLDAVRLTDELFKRSHLFRTLLLEHFEKFMELVAETNLDLPLPGSEAAARNLKEKSLAVIDEWHEKFGANYKLLSLGVNFLKNRKQAQRRTEEQPAWAQRMLTEISDRTPDVQLVITQMENCFRLLVPHEIAGGKPEPPPEPETETSQAERLRGHAVSATFTLEIQVPQVVRMNETTDNADLLDNLRRLHHELMTVFFPLVKKWLKGLAKISHPPDILRNTIDLKCSIEAAHEKFGELHVEPEASSDDSDLEEVPDKEGYEPIIPVNKRAEYGLEPIESGPPKKTLQKKIPETEASDPTSREAQLRRLAEMLASQNDLEICGVSSKHHPARTAPCAKDLMEAGPSTSSAVPTLPFDTDLLYWEQEKVEAPTPARVLDLNCVWKGADRDEDSLQQQVVPFRERRIDFSGEFVPVKWTCRARLPSGKLCPRRDRHKCPLHGPIVARDELGNPQDPSTAKASAVPDWQEPGLLRDLEAATGAQLHVGRRQKRILPRRRGNPRARLEKKIFNKRSVRKVAESMNAIDGKKFNDKFGDQWNYAFGT</sequence>
<feature type="non-terminal residue" evidence="12">
    <location>
        <position position="608"/>
    </location>
</feature>
<evidence type="ECO:0000256" key="7">
    <source>
        <dbReference type="ARBA" id="ARBA00022833"/>
    </source>
</evidence>
<protein>
    <recommendedName>
        <fullName evidence="11">UV-stimulated scaffold protein A C-terminal domain-containing protein</fullName>
    </recommendedName>
</protein>
<dbReference type="VEuPathDB" id="VectorBase:ISCP_006385"/>
<dbReference type="EMBL" id="GHJT01008678">
    <property type="protein sequence ID" value="MOY42649.1"/>
    <property type="molecule type" value="Transcribed_RNA"/>
</dbReference>